<dbReference type="EMBL" id="CM055741">
    <property type="protein sequence ID" value="KAJ8001651.1"/>
    <property type="molecule type" value="Genomic_DNA"/>
</dbReference>
<comment type="caution">
    <text evidence="1">The sequence shown here is derived from an EMBL/GenBank/DDBJ whole genome shotgun (WGS) entry which is preliminary data.</text>
</comment>
<evidence type="ECO:0000313" key="1">
    <source>
        <dbReference type="EMBL" id="KAJ8001651.1"/>
    </source>
</evidence>
<sequence length="459" mass="48928">MSLASTRPALEGVGALLLGNSFLTANPMGPLLDHDDEDDLRLVFSFSSSRSEGGVATSPSLSLTSSPYNSALSPSSEFSLPSPTRLSSSAILPPSAIPSFLGAGKAVDEMERLLLPLTPWLEPGELLDGRDDAFSGMDWMAEKIDLSDFDFDSLMGSCSSDDPEELLASLESQMDLDLAETFAAPIPAPNEKPSLVVPLADLPPLVPPTQELPEELDEVVIPTVAPLEHEVVVKSEPESPAPLSPGPLSPADTLELGSEVDVDVLEVTTTTTGVTSELHDSPRAAPIVLSLSPSGQFVVVVNPKDEPTSHSPLTASTPRACEDEESDDSDSGIDSMSSSPPRRPSSIAGSSRTKPYSKPDPGSASPVTIGAKVKSVSGAPKVVEKKLKKMEQNKTAATRYRQKKKSEQDVLNTECSEMEKRNRELAEKAEGISREIQYLKDLLEEVRSAKNRKKATVSE</sequence>
<dbReference type="Proteomes" id="UP001157502">
    <property type="component" value="Chromosome 14"/>
</dbReference>
<accession>A0ACC2GDA9</accession>
<name>A0ACC2GDA9_DALPE</name>
<evidence type="ECO:0000313" key="2">
    <source>
        <dbReference type="Proteomes" id="UP001157502"/>
    </source>
</evidence>
<organism evidence="1 2">
    <name type="scientific">Dallia pectoralis</name>
    <name type="common">Alaska blackfish</name>
    <dbReference type="NCBI Taxonomy" id="75939"/>
    <lineage>
        <taxon>Eukaryota</taxon>
        <taxon>Metazoa</taxon>
        <taxon>Chordata</taxon>
        <taxon>Craniata</taxon>
        <taxon>Vertebrata</taxon>
        <taxon>Euteleostomi</taxon>
        <taxon>Actinopterygii</taxon>
        <taxon>Neopterygii</taxon>
        <taxon>Teleostei</taxon>
        <taxon>Protacanthopterygii</taxon>
        <taxon>Esociformes</taxon>
        <taxon>Umbridae</taxon>
        <taxon>Dallia</taxon>
    </lineage>
</organism>
<reference evidence="1" key="1">
    <citation type="submission" date="2021-05" db="EMBL/GenBank/DDBJ databases">
        <authorList>
            <person name="Pan Q."/>
            <person name="Jouanno E."/>
            <person name="Zahm M."/>
            <person name="Klopp C."/>
            <person name="Cabau C."/>
            <person name="Louis A."/>
            <person name="Berthelot C."/>
            <person name="Parey E."/>
            <person name="Roest Crollius H."/>
            <person name="Montfort J."/>
            <person name="Robinson-Rechavi M."/>
            <person name="Bouchez O."/>
            <person name="Lampietro C."/>
            <person name="Lopez Roques C."/>
            <person name="Donnadieu C."/>
            <person name="Postlethwait J."/>
            <person name="Bobe J."/>
            <person name="Dillon D."/>
            <person name="Chandos A."/>
            <person name="von Hippel F."/>
            <person name="Guiguen Y."/>
        </authorList>
    </citation>
    <scope>NUCLEOTIDE SEQUENCE</scope>
    <source>
        <strain evidence="1">YG-Jan2019</strain>
    </source>
</reference>
<proteinExistence type="predicted"/>
<gene>
    <name evidence="1" type="ORF">DPEC_G00171680</name>
</gene>
<protein>
    <submittedName>
        <fullName evidence="1">Uncharacterized protein</fullName>
    </submittedName>
</protein>
<keyword evidence="2" id="KW-1185">Reference proteome</keyword>